<keyword evidence="3" id="KW-1185">Reference proteome</keyword>
<evidence type="ECO:0000313" key="2">
    <source>
        <dbReference type="EMBL" id="KUJ07502.1"/>
    </source>
</evidence>
<dbReference type="AlphaFoldDB" id="A0A132B521"/>
<reference evidence="2 3" key="1">
    <citation type="submission" date="2015-10" db="EMBL/GenBank/DDBJ databases">
        <title>Full genome of DAOMC 229536 Phialocephala scopiformis, a fungal endophyte of spruce producing the potent anti-insectan compound rugulosin.</title>
        <authorList>
            <consortium name="DOE Joint Genome Institute"/>
            <person name="Walker A.K."/>
            <person name="Frasz S.L."/>
            <person name="Seifert K.A."/>
            <person name="Miller J.D."/>
            <person name="Mondo S.J."/>
            <person name="Labutti K."/>
            <person name="Lipzen A."/>
            <person name="Dockter R."/>
            <person name="Kennedy M."/>
            <person name="Grigoriev I.V."/>
            <person name="Spatafora J.W."/>
        </authorList>
    </citation>
    <scope>NUCLEOTIDE SEQUENCE [LARGE SCALE GENOMIC DNA]</scope>
    <source>
        <strain evidence="2 3">CBS 120377</strain>
    </source>
</reference>
<organism evidence="2 3">
    <name type="scientific">Mollisia scopiformis</name>
    <name type="common">Conifer needle endophyte fungus</name>
    <name type="synonym">Phialocephala scopiformis</name>
    <dbReference type="NCBI Taxonomy" id="149040"/>
    <lineage>
        <taxon>Eukaryota</taxon>
        <taxon>Fungi</taxon>
        <taxon>Dikarya</taxon>
        <taxon>Ascomycota</taxon>
        <taxon>Pezizomycotina</taxon>
        <taxon>Leotiomycetes</taxon>
        <taxon>Helotiales</taxon>
        <taxon>Mollisiaceae</taxon>
        <taxon>Mollisia</taxon>
    </lineage>
</organism>
<protein>
    <submittedName>
        <fullName evidence="2">Uncharacterized protein</fullName>
    </submittedName>
</protein>
<sequence>MQNLNLSAETSLRHALSENGKAPAQDLLAQEEDLISTVYSRQSKDSFHDQKLEQQTQDTSSARSSSHAGSSGPAIHNSAPDANPPSPNARAPEAGFPLSDITYDAAIDEFVHHSASSRLIPYDPTIHSKRLVYDPAEWMIVDEKLRFLPDGSCVGRRAAKAARVFKRADRAQTTNLERSSSRLSNYRVIERGDRHILLPIDDESREVFLENYSFLKRADGLDYLSVGLQERFQVTTKICRLGCSKIFVDKKRDTFLIKLPVPPGLLRIDFSQVKYMAFHGPDNFTPPTLALVSPLTSGWTSLQAVDFILGGIYLDDDIWYYKCHLLEIDHDFMHMECGNASWDRYPHIIPRAQRRLQLAGYMDRADQTRETYANFTQSNGGVWRGIKMRVSMMTQIIGAAHDPRDYCYRNFIPRNPRYSGVCFSAKVDFKTDAQLNEKEIHQLYIETLDCVTPCSYDGALCIRETDYSGLGDLMDGKWI</sequence>
<feature type="compositionally biased region" description="Basic and acidic residues" evidence="1">
    <location>
        <begin position="42"/>
        <end position="52"/>
    </location>
</feature>
<feature type="compositionally biased region" description="Low complexity" evidence="1">
    <location>
        <begin position="60"/>
        <end position="81"/>
    </location>
</feature>
<dbReference type="KEGG" id="psco:LY89DRAFT_742738"/>
<evidence type="ECO:0000313" key="3">
    <source>
        <dbReference type="Proteomes" id="UP000070700"/>
    </source>
</evidence>
<accession>A0A132B521</accession>
<gene>
    <name evidence="2" type="ORF">LY89DRAFT_742738</name>
</gene>
<dbReference type="OrthoDB" id="10580407at2759"/>
<dbReference type="Proteomes" id="UP000070700">
    <property type="component" value="Unassembled WGS sequence"/>
</dbReference>
<name>A0A132B521_MOLSC</name>
<feature type="compositionally biased region" description="Polar residues" evidence="1">
    <location>
        <begin position="1"/>
        <end position="10"/>
    </location>
</feature>
<dbReference type="InParanoid" id="A0A132B521"/>
<feature type="region of interest" description="Disordered" evidence="1">
    <location>
        <begin position="1"/>
        <end position="95"/>
    </location>
</feature>
<dbReference type="GeneID" id="28830590"/>
<proteinExistence type="predicted"/>
<evidence type="ECO:0000256" key="1">
    <source>
        <dbReference type="SAM" id="MobiDB-lite"/>
    </source>
</evidence>
<dbReference type="RefSeq" id="XP_018061857.1">
    <property type="nucleotide sequence ID" value="XM_018220864.1"/>
</dbReference>
<dbReference type="EMBL" id="KQ947439">
    <property type="protein sequence ID" value="KUJ07502.1"/>
    <property type="molecule type" value="Genomic_DNA"/>
</dbReference>